<gene>
    <name evidence="3" type="ORF">JKP88DRAFT_265830</name>
</gene>
<protein>
    <recommendedName>
        <fullName evidence="2">C2H2-type domain-containing protein</fullName>
    </recommendedName>
</protein>
<comment type="caution">
    <text evidence="3">The sequence shown here is derived from an EMBL/GenBank/DDBJ whole genome shotgun (WGS) entry which is preliminary data.</text>
</comment>
<evidence type="ECO:0000313" key="4">
    <source>
        <dbReference type="Proteomes" id="UP000664859"/>
    </source>
</evidence>
<dbReference type="AlphaFoldDB" id="A0A835YH57"/>
<dbReference type="InterPro" id="IPR013087">
    <property type="entry name" value="Znf_C2H2_type"/>
</dbReference>
<sequence>MLLTCCKYHRQAFETISVGQGTVVELEQQHDACLYLYSNFRAILPLSLNVNAESLQRSAMVVDSTQYLLDKSARVIRGMTMWGRMQNFFSDEPAPVLAASTPISNSTSSSAGMEGYICPECRMRCASADDLLAHFASLHEALHGNAHAEEPATISSREGAARNELFGEADKGRPGQGAWEQRSSTGCSANGADNRRNSGGSGSGLAQEQRNIMRSQQAMFVTSITLILTSAIAFICGGPPPEQAYIDTLSSTVLPQLQHVTQSLGTSLAEQEHTLDYLHDGADKASDRALAVTRQAAKMTRLKPTASGTVALLHCTSGAYLAAVGSEVTLKQRQIRNVCLWERHSTSGGICGFKSGVSGLWLGVGMLGGIQCSAATFKSWEQWQCDALAPGDPDESVRLICCAGGWGKGSYVKVDAEGQLSLAKCCPENKAEAAVFKLVSIREDQFRASPYVSAPRLQPATSAAKHNR</sequence>
<reference evidence="3" key="1">
    <citation type="submission" date="2021-02" db="EMBL/GenBank/DDBJ databases">
        <title>First Annotated Genome of the Yellow-green Alga Tribonema minus.</title>
        <authorList>
            <person name="Mahan K.M."/>
        </authorList>
    </citation>
    <scope>NUCLEOTIDE SEQUENCE</scope>
    <source>
        <strain evidence="3">UTEX B ZZ1240</strain>
    </source>
</reference>
<dbReference type="Proteomes" id="UP000664859">
    <property type="component" value="Unassembled WGS sequence"/>
</dbReference>
<feature type="domain" description="C2H2-type" evidence="2">
    <location>
        <begin position="118"/>
        <end position="139"/>
    </location>
</feature>
<evidence type="ECO:0000256" key="1">
    <source>
        <dbReference type="SAM" id="MobiDB-lite"/>
    </source>
</evidence>
<feature type="region of interest" description="Disordered" evidence="1">
    <location>
        <begin position="167"/>
        <end position="207"/>
    </location>
</feature>
<name>A0A835YH57_9STRA</name>
<organism evidence="3 4">
    <name type="scientific">Tribonema minus</name>
    <dbReference type="NCBI Taxonomy" id="303371"/>
    <lineage>
        <taxon>Eukaryota</taxon>
        <taxon>Sar</taxon>
        <taxon>Stramenopiles</taxon>
        <taxon>Ochrophyta</taxon>
        <taxon>PX clade</taxon>
        <taxon>Xanthophyceae</taxon>
        <taxon>Tribonematales</taxon>
        <taxon>Tribonemataceae</taxon>
        <taxon>Tribonema</taxon>
    </lineage>
</organism>
<dbReference type="EMBL" id="JAFCMP010000550">
    <property type="protein sequence ID" value="KAG5175411.1"/>
    <property type="molecule type" value="Genomic_DNA"/>
</dbReference>
<dbReference type="PROSITE" id="PS00028">
    <property type="entry name" value="ZINC_FINGER_C2H2_1"/>
    <property type="match status" value="1"/>
</dbReference>
<accession>A0A835YH57</accession>
<keyword evidence="4" id="KW-1185">Reference proteome</keyword>
<evidence type="ECO:0000313" key="3">
    <source>
        <dbReference type="EMBL" id="KAG5175411.1"/>
    </source>
</evidence>
<proteinExistence type="predicted"/>
<evidence type="ECO:0000259" key="2">
    <source>
        <dbReference type="PROSITE" id="PS00028"/>
    </source>
</evidence>
<dbReference type="OrthoDB" id="19261at2759"/>